<evidence type="ECO:0000313" key="3">
    <source>
        <dbReference type="EMBL" id="QGZ95066.1"/>
    </source>
</evidence>
<dbReference type="PANTHER" id="PTHR42709:SF11">
    <property type="entry name" value="DEDA FAMILY PROTEIN"/>
    <property type="match status" value="1"/>
</dbReference>
<keyword evidence="1" id="KW-1133">Transmembrane helix</keyword>
<name>A0A6I6MP03_9CAUL</name>
<keyword evidence="1" id="KW-0812">Transmembrane</keyword>
<dbReference type="GO" id="GO:0005886">
    <property type="term" value="C:plasma membrane"/>
    <property type="evidence" value="ECO:0007669"/>
    <property type="project" value="TreeGrafter"/>
</dbReference>
<dbReference type="AlphaFoldDB" id="A0A6I6MP03"/>
<evidence type="ECO:0000313" key="4">
    <source>
        <dbReference type="Proteomes" id="UP000431269"/>
    </source>
</evidence>
<dbReference type="KEGG" id="tsv:DSM104635_01907"/>
<proteinExistence type="predicted"/>
<keyword evidence="4" id="KW-1185">Reference proteome</keyword>
<dbReference type="EMBL" id="CP047045">
    <property type="protein sequence ID" value="QGZ95066.1"/>
    <property type="molecule type" value="Genomic_DNA"/>
</dbReference>
<protein>
    <submittedName>
        <fullName evidence="3">Membrane protein YqaA</fullName>
    </submittedName>
</protein>
<feature type="domain" description="VTT" evidence="2">
    <location>
        <begin position="47"/>
        <end position="149"/>
    </location>
</feature>
<organism evidence="3 4">
    <name type="scientific">Terricaulis silvestris</name>
    <dbReference type="NCBI Taxonomy" id="2686094"/>
    <lineage>
        <taxon>Bacteria</taxon>
        <taxon>Pseudomonadati</taxon>
        <taxon>Pseudomonadota</taxon>
        <taxon>Alphaproteobacteria</taxon>
        <taxon>Caulobacterales</taxon>
        <taxon>Caulobacteraceae</taxon>
        <taxon>Terricaulis</taxon>
    </lineage>
</organism>
<dbReference type="Proteomes" id="UP000431269">
    <property type="component" value="Chromosome"/>
</dbReference>
<gene>
    <name evidence="3" type="ORF">DSM104635_01907</name>
</gene>
<feature type="transmembrane region" description="Helical" evidence="1">
    <location>
        <begin position="165"/>
        <end position="185"/>
    </location>
</feature>
<dbReference type="PANTHER" id="PTHR42709">
    <property type="entry name" value="ALKALINE PHOSPHATASE LIKE PROTEIN"/>
    <property type="match status" value="1"/>
</dbReference>
<reference evidence="4" key="1">
    <citation type="submission" date="2019-12" db="EMBL/GenBank/DDBJ databases">
        <title>Complete genome of Terracaulis silvestris 0127_4.</title>
        <authorList>
            <person name="Vieira S."/>
            <person name="Riedel T."/>
            <person name="Sproer C."/>
            <person name="Pascual J."/>
            <person name="Boedeker C."/>
            <person name="Overmann J."/>
        </authorList>
    </citation>
    <scope>NUCLEOTIDE SEQUENCE [LARGE SCALE GENOMIC DNA]</scope>
    <source>
        <strain evidence="4">0127_4</strain>
    </source>
</reference>
<evidence type="ECO:0000256" key="1">
    <source>
        <dbReference type="SAM" id="Phobius"/>
    </source>
</evidence>
<dbReference type="InterPro" id="IPR051311">
    <property type="entry name" value="DedA_domain"/>
</dbReference>
<sequence length="187" mass="20680">MMSAARSPNAERALFTISFAESSFFPLPPDLMLGPMAAAEPKKWVRYAIICTIASVLGGLLGYAIGMFLMDQVGRHILNFFGYSGDRELELRAFYDQYGAWFIFLKGLTPIPYKLVTILSGALHFSLPIFILASAVTRGLRFGLVAYVFQRFGPQIAPIMEKRMGLVLVVVAIVIVAAVLALRFMPH</sequence>
<keyword evidence="1" id="KW-0472">Membrane</keyword>
<feature type="transmembrane region" description="Helical" evidence="1">
    <location>
        <begin position="44"/>
        <end position="70"/>
    </location>
</feature>
<dbReference type="Pfam" id="PF09335">
    <property type="entry name" value="VTT_dom"/>
    <property type="match status" value="1"/>
</dbReference>
<dbReference type="InterPro" id="IPR032816">
    <property type="entry name" value="VTT_dom"/>
</dbReference>
<accession>A0A6I6MP03</accession>
<evidence type="ECO:0000259" key="2">
    <source>
        <dbReference type="Pfam" id="PF09335"/>
    </source>
</evidence>
<feature type="transmembrane region" description="Helical" evidence="1">
    <location>
        <begin position="111"/>
        <end position="133"/>
    </location>
</feature>